<comment type="caution">
    <text evidence="8">The sequence shown here is derived from an EMBL/GenBank/DDBJ whole genome shotgun (WGS) entry which is preliminary data.</text>
</comment>
<organism evidence="8 9">
    <name type="scientific">Paenibacillus gyeongsangnamensis</name>
    <dbReference type="NCBI Taxonomy" id="3388067"/>
    <lineage>
        <taxon>Bacteria</taxon>
        <taxon>Bacillati</taxon>
        <taxon>Bacillota</taxon>
        <taxon>Bacilli</taxon>
        <taxon>Bacillales</taxon>
        <taxon>Paenibacillaceae</taxon>
        <taxon>Paenibacillus</taxon>
    </lineage>
</organism>
<evidence type="ECO:0000259" key="6">
    <source>
        <dbReference type="PROSITE" id="PS51007"/>
    </source>
</evidence>
<evidence type="ECO:0000256" key="1">
    <source>
        <dbReference type="ARBA" id="ARBA00022617"/>
    </source>
</evidence>
<evidence type="ECO:0000256" key="2">
    <source>
        <dbReference type="ARBA" id="ARBA00022723"/>
    </source>
</evidence>
<feature type="domain" description="SLH" evidence="7">
    <location>
        <begin position="185"/>
        <end position="239"/>
    </location>
</feature>
<feature type="signal peptide" evidence="5">
    <location>
        <begin position="1"/>
        <end position="25"/>
    </location>
</feature>
<dbReference type="Pfam" id="PF00395">
    <property type="entry name" value="SLH"/>
    <property type="match status" value="3"/>
</dbReference>
<feature type="chain" id="PRO_5045643067" evidence="5">
    <location>
        <begin position="26"/>
        <end position="296"/>
    </location>
</feature>
<feature type="domain" description="Cytochrome c" evidence="6">
    <location>
        <begin position="39"/>
        <end position="117"/>
    </location>
</feature>
<keyword evidence="2 4" id="KW-0479">Metal-binding</keyword>
<evidence type="ECO:0000313" key="9">
    <source>
        <dbReference type="Proteomes" id="UP001527882"/>
    </source>
</evidence>
<dbReference type="InterPro" id="IPR001119">
    <property type="entry name" value="SLH_dom"/>
</dbReference>
<evidence type="ECO:0000256" key="4">
    <source>
        <dbReference type="PROSITE-ProRule" id="PRU00433"/>
    </source>
</evidence>
<dbReference type="PROSITE" id="PS51007">
    <property type="entry name" value="CYTC"/>
    <property type="match status" value="1"/>
</dbReference>
<feature type="domain" description="SLH" evidence="7">
    <location>
        <begin position="240"/>
        <end position="296"/>
    </location>
</feature>
<dbReference type="InterPro" id="IPR051465">
    <property type="entry name" value="Cell_Envelope_Struct_Comp"/>
</dbReference>
<dbReference type="PANTHER" id="PTHR43308">
    <property type="entry name" value="OUTER MEMBRANE PROTEIN ALPHA-RELATED"/>
    <property type="match status" value="1"/>
</dbReference>
<evidence type="ECO:0000256" key="5">
    <source>
        <dbReference type="SAM" id="SignalP"/>
    </source>
</evidence>
<evidence type="ECO:0000259" key="7">
    <source>
        <dbReference type="PROSITE" id="PS51272"/>
    </source>
</evidence>
<keyword evidence="1 4" id="KW-0349">Heme</keyword>
<dbReference type="RefSeq" id="WP_269879704.1">
    <property type="nucleotide sequence ID" value="NZ_JAQAGZ010000001.1"/>
</dbReference>
<name>A0ABT4Q391_9BACL</name>
<keyword evidence="9" id="KW-1185">Reference proteome</keyword>
<dbReference type="PROSITE" id="PS51272">
    <property type="entry name" value="SLH"/>
    <property type="match status" value="3"/>
</dbReference>
<protein>
    <submittedName>
        <fullName evidence="8">S-layer homology domain-containing protein</fullName>
    </submittedName>
</protein>
<dbReference type="Gene3D" id="1.10.760.10">
    <property type="entry name" value="Cytochrome c-like domain"/>
    <property type="match status" value="1"/>
</dbReference>
<dbReference type="EMBL" id="JAQAGZ010000001">
    <property type="protein sequence ID" value="MCZ8511346.1"/>
    <property type="molecule type" value="Genomic_DNA"/>
</dbReference>
<gene>
    <name evidence="8" type="ORF">O9H85_02615</name>
</gene>
<accession>A0ABT4Q391</accession>
<dbReference type="InterPro" id="IPR036909">
    <property type="entry name" value="Cyt_c-like_dom_sf"/>
</dbReference>
<sequence>MKRFSRPFTLLPAAALLLGATWLQNDLRSASAGGPSPDTATDSGKAVYEQHCLACHAAEGRGSDNYPSLVSDQAKKGVLKNYDKAYAFISRNMPNNSPGSLRDEEYKAVTKYVLGLNGIPTDYSDIAGHWASKEILALDDKRYVDGYTENGKLLFKPDQPITRAEFIRYFVKAKEWYLTSRQDTDLMDVQKNGDKPYILTAIDYGLIQGYPDHTFKPKNPITRAEIAAILTRSELLRVGGDAAYKDVRGDYWAAKEIAAVSEAQLFGGYEDGTFRPEQKITRAEAASVIYRLLNPS</sequence>
<keyword evidence="3 4" id="KW-0408">Iron</keyword>
<feature type="domain" description="SLH" evidence="7">
    <location>
        <begin position="118"/>
        <end position="184"/>
    </location>
</feature>
<evidence type="ECO:0000256" key="3">
    <source>
        <dbReference type="ARBA" id="ARBA00023004"/>
    </source>
</evidence>
<keyword evidence="5" id="KW-0732">Signal</keyword>
<dbReference type="SUPFAM" id="SSF46626">
    <property type="entry name" value="Cytochrome c"/>
    <property type="match status" value="1"/>
</dbReference>
<proteinExistence type="predicted"/>
<dbReference type="InterPro" id="IPR009056">
    <property type="entry name" value="Cyt_c-like_dom"/>
</dbReference>
<evidence type="ECO:0000313" key="8">
    <source>
        <dbReference type="EMBL" id="MCZ8511346.1"/>
    </source>
</evidence>
<reference evidence="8 9" key="1">
    <citation type="submission" date="2022-12" db="EMBL/GenBank/DDBJ databases">
        <title>Draft genome sequence of Paenibacillus sp. dW9.</title>
        <authorList>
            <person name="Choi E.-W."/>
            <person name="Kim D.-U."/>
        </authorList>
    </citation>
    <scope>NUCLEOTIDE SEQUENCE [LARGE SCALE GENOMIC DNA]</scope>
    <source>
        <strain evidence="9">dW9</strain>
    </source>
</reference>
<dbReference type="Pfam" id="PF13442">
    <property type="entry name" value="Cytochrome_CBB3"/>
    <property type="match status" value="1"/>
</dbReference>
<dbReference type="Proteomes" id="UP001527882">
    <property type="component" value="Unassembled WGS sequence"/>
</dbReference>